<protein>
    <recommendedName>
        <fullName evidence="3">inorganic diphosphatase</fullName>
        <ecNumber evidence="3">3.6.1.1</ecNumber>
    </recommendedName>
</protein>
<evidence type="ECO:0000256" key="4">
    <source>
        <dbReference type="ARBA" id="ARBA00022723"/>
    </source>
</evidence>
<dbReference type="Gene3D" id="3.90.80.10">
    <property type="entry name" value="Inorganic pyrophosphatase"/>
    <property type="match status" value="1"/>
</dbReference>
<evidence type="ECO:0000256" key="1">
    <source>
        <dbReference type="ARBA" id="ARBA00001946"/>
    </source>
</evidence>
<comment type="caution">
    <text evidence="7">The sequence shown here is derived from an EMBL/GenBank/DDBJ whole genome shotgun (WGS) entry which is preliminary data.</text>
</comment>
<evidence type="ECO:0000313" key="8">
    <source>
        <dbReference type="Proteomes" id="UP001162131"/>
    </source>
</evidence>
<evidence type="ECO:0000256" key="5">
    <source>
        <dbReference type="ARBA" id="ARBA00022801"/>
    </source>
</evidence>
<reference evidence="7" key="1">
    <citation type="submission" date="2021-09" db="EMBL/GenBank/DDBJ databases">
        <authorList>
            <consortium name="AG Swart"/>
            <person name="Singh M."/>
            <person name="Singh A."/>
            <person name="Seah K."/>
            <person name="Emmerich C."/>
        </authorList>
    </citation>
    <scope>NUCLEOTIDE SEQUENCE</scope>
    <source>
        <strain evidence="7">ATCC30299</strain>
    </source>
</reference>
<keyword evidence="5" id="KW-0378">Hydrolase</keyword>
<dbReference type="EC" id="3.6.1.1" evidence="3"/>
<dbReference type="GO" id="GO:0000287">
    <property type="term" value="F:magnesium ion binding"/>
    <property type="evidence" value="ECO:0007669"/>
    <property type="project" value="InterPro"/>
</dbReference>
<evidence type="ECO:0000256" key="6">
    <source>
        <dbReference type="ARBA" id="ARBA00022842"/>
    </source>
</evidence>
<dbReference type="GO" id="GO:0006796">
    <property type="term" value="P:phosphate-containing compound metabolic process"/>
    <property type="evidence" value="ECO:0007669"/>
    <property type="project" value="InterPro"/>
</dbReference>
<dbReference type="Pfam" id="PF00719">
    <property type="entry name" value="Pyrophosphatase"/>
    <property type="match status" value="1"/>
</dbReference>
<sequence>MITKRLYRLIHFEKDGRKLHRIYIKDKKKGNISPWHDINLLAYNEKDLFPAVVTLSRYNIAHFEMNPQLEFNPLEQVQVTNPITGKLENQFFRQFPNFNYAFLPQTWNDPTKQDIKYSEYTGDGQPIGVIDLGDTYMPIGHTLGYRIIGGFCMCVHGRFASWKMLGIPHQSPFHDKVKNLKEYEQEYPGKIDAIVQWFERASALQGDNPAFKEGPIEEREFALKMLEDGYKGWKKLKLPEYKANFNYWMREEVISTALVLRR</sequence>
<dbReference type="InterPro" id="IPR036649">
    <property type="entry name" value="Pyrophosphatase_sf"/>
</dbReference>
<comment type="cofactor">
    <cofactor evidence="1">
        <name>Mg(2+)</name>
        <dbReference type="ChEBI" id="CHEBI:18420"/>
    </cofactor>
</comment>
<keyword evidence="8" id="KW-1185">Reference proteome</keyword>
<comment type="similarity">
    <text evidence="2">Belongs to the PPase family.</text>
</comment>
<accession>A0AAU9IJE8</accession>
<keyword evidence="6" id="KW-0460">Magnesium</keyword>
<organism evidence="7 8">
    <name type="scientific">Blepharisma stoltei</name>
    <dbReference type="NCBI Taxonomy" id="1481888"/>
    <lineage>
        <taxon>Eukaryota</taxon>
        <taxon>Sar</taxon>
        <taxon>Alveolata</taxon>
        <taxon>Ciliophora</taxon>
        <taxon>Postciliodesmatophora</taxon>
        <taxon>Heterotrichea</taxon>
        <taxon>Heterotrichida</taxon>
        <taxon>Blepharismidae</taxon>
        <taxon>Blepharisma</taxon>
    </lineage>
</organism>
<dbReference type="Proteomes" id="UP001162131">
    <property type="component" value="Unassembled WGS sequence"/>
</dbReference>
<dbReference type="GO" id="GO:0004427">
    <property type="term" value="F:inorganic diphosphate phosphatase activity"/>
    <property type="evidence" value="ECO:0007669"/>
    <property type="project" value="UniProtKB-EC"/>
</dbReference>
<dbReference type="SUPFAM" id="SSF50324">
    <property type="entry name" value="Inorganic pyrophosphatase"/>
    <property type="match status" value="1"/>
</dbReference>
<evidence type="ECO:0000256" key="3">
    <source>
        <dbReference type="ARBA" id="ARBA00012146"/>
    </source>
</evidence>
<name>A0AAU9IJE8_9CILI</name>
<dbReference type="PANTHER" id="PTHR10286">
    <property type="entry name" value="INORGANIC PYROPHOSPHATASE"/>
    <property type="match status" value="1"/>
</dbReference>
<dbReference type="EMBL" id="CAJZBQ010000010">
    <property type="protein sequence ID" value="CAG9313312.1"/>
    <property type="molecule type" value="Genomic_DNA"/>
</dbReference>
<evidence type="ECO:0000256" key="2">
    <source>
        <dbReference type="ARBA" id="ARBA00006220"/>
    </source>
</evidence>
<dbReference type="InterPro" id="IPR008162">
    <property type="entry name" value="Pyrophosphatase"/>
</dbReference>
<gene>
    <name evidence="7" type="ORF">BSTOLATCC_MIC8585</name>
</gene>
<evidence type="ECO:0000313" key="7">
    <source>
        <dbReference type="EMBL" id="CAG9313312.1"/>
    </source>
</evidence>
<proteinExistence type="inferred from homology"/>
<keyword evidence="4" id="KW-0479">Metal-binding</keyword>
<dbReference type="AlphaFoldDB" id="A0AAU9IJE8"/>
<dbReference type="GO" id="GO:0005737">
    <property type="term" value="C:cytoplasm"/>
    <property type="evidence" value="ECO:0007669"/>
    <property type="project" value="InterPro"/>
</dbReference>